<dbReference type="FunFam" id="3.40.50.10330:FF:000008">
    <property type="entry name" value="Probable lipid kinase YegS"/>
    <property type="match status" value="1"/>
</dbReference>
<dbReference type="Gene3D" id="3.40.50.10330">
    <property type="entry name" value="Probable inorganic polyphosphate/atp-NAD kinase, domain 1"/>
    <property type="match status" value="1"/>
</dbReference>
<dbReference type="NCBIfam" id="NF009603">
    <property type="entry name" value="PRK13055.1"/>
    <property type="match status" value="1"/>
</dbReference>
<evidence type="ECO:0000256" key="6">
    <source>
        <dbReference type="ARBA" id="ARBA00022679"/>
    </source>
</evidence>
<comment type="caution">
    <text evidence="16">The sequence shown here is derived from an EMBL/GenBank/DDBJ whole genome shotgun (WGS) entry which is preliminary data.</text>
</comment>
<dbReference type="EC" id="2.7.1.107" evidence="3"/>
<evidence type="ECO:0000313" key="16">
    <source>
        <dbReference type="EMBL" id="TDL98308.1"/>
    </source>
</evidence>
<dbReference type="AlphaFoldDB" id="A0A4R6BEY7"/>
<keyword evidence="13" id="KW-0594">Phospholipid biosynthesis</keyword>
<dbReference type="NCBIfam" id="TIGR00147">
    <property type="entry name" value="YegS/Rv2252/BmrU family lipid kinase"/>
    <property type="match status" value="1"/>
</dbReference>
<dbReference type="Proteomes" id="UP000295310">
    <property type="component" value="Unassembled WGS sequence"/>
</dbReference>
<dbReference type="GO" id="GO:0046872">
    <property type="term" value="F:metal ion binding"/>
    <property type="evidence" value="ECO:0007669"/>
    <property type="project" value="UniProtKB-KW"/>
</dbReference>
<dbReference type="Gene3D" id="2.60.200.40">
    <property type="match status" value="1"/>
</dbReference>
<gene>
    <name evidence="16" type="ORF">ERX27_03995</name>
</gene>
<dbReference type="SUPFAM" id="SSF111331">
    <property type="entry name" value="NAD kinase/diacylglycerol kinase-like"/>
    <property type="match status" value="1"/>
</dbReference>
<evidence type="ECO:0000256" key="2">
    <source>
        <dbReference type="ARBA" id="ARBA00005983"/>
    </source>
</evidence>
<keyword evidence="11" id="KW-0460">Magnesium</keyword>
<dbReference type="InterPro" id="IPR016064">
    <property type="entry name" value="NAD/diacylglycerol_kinase_sf"/>
</dbReference>
<evidence type="ECO:0000256" key="3">
    <source>
        <dbReference type="ARBA" id="ARBA00012133"/>
    </source>
</evidence>
<evidence type="ECO:0000256" key="14">
    <source>
        <dbReference type="ARBA" id="ARBA00023264"/>
    </source>
</evidence>
<keyword evidence="17" id="KW-1185">Reference proteome</keyword>
<dbReference type="RefSeq" id="WP_133431547.1">
    <property type="nucleotide sequence ID" value="NZ_CP092172.1"/>
</dbReference>
<dbReference type="InterPro" id="IPR045540">
    <property type="entry name" value="YegS/DAGK_C"/>
</dbReference>
<evidence type="ECO:0000256" key="9">
    <source>
        <dbReference type="ARBA" id="ARBA00022777"/>
    </source>
</evidence>
<dbReference type="GO" id="GO:0004143">
    <property type="term" value="F:ATP-dependent diacylglycerol kinase activity"/>
    <property type="evidence" value="ECO:0007669"/>
    <property type="project" value="UniProtKB-EC"/>
</dbReference>
<dbReference type="GO" id="GO:0005886">
    <property type="term" value="C:plasma membrane"/>
    <property type="evidence" value="ECO:0007669"/>
    <property type="project" value="TreeGrafter"/>
</dbReference>
<keyword evidence="12" id="KW-0443">Lipid metabolism</keyword>
<dbReference type="InterPro" id="IPR017438">
    <property type="entry name" value="ATP-NAD_kinase_N"/>
</dbReference>
<keyword evidence="14" id="KW-1208">Phospholipid metabolism</keyword>
<dbReference type="OrthoDB" id="142078at2"/>
<evidence type="ECO:0000256" key="5">
    <source>
        <dbReference type="ARBA" id="ARBA00022516"/>
    </source>
</evidence>
<reference evidence="16 17" key="1">
    <citation type="submission" date="2019-01" db="EMBL/GenBank/DDBJ databases">
        <title>Draft genome sequences of the type strains of six Macrococcus species.</title>
        <authorList>
            <person name="Mazhar S."/>
            <person name="Altermann E."/>
            <person name="Hill C."/>
            <person name="Mcauliffe O."/>
        </authorList>
    </citation>
    <scope>NUCLEOTIDE SEQUENCE [LARGE SCALE GENOMIC DNA]</scope>
    <source>
        <strain evidence="16 17">CCM4811</strain>
    </source>
</reference>
<evidence type="ECO:0000256" key="13">
    <source>
        <dbReference type="ARBA" id="ARBA00023209"/>
    </source>
</evidence>
<evidence type="ECO:0000256" key="1">
    <source>
        <dbReference type="ARBA" id="ARBA00001946"/>
    </source>
</evidence>
<comment type="similarity">
    <text evidence="2">Belongs to the diacylglycerol/lipid kinase family.</text>
</comment>
<dbReference type="Pfam" id="PF19279">
    <property type="entry name" value="YegS_C"/>
    <property type="match status" value="1"/>
</dbReference>
<dbReference type="InterPro" id="IPR050187">
    <property type="entry name" value="Lipid_Phosphate_FormReg"/>
</dbReference>
<evidence type="ECO:0000256" key="11">
    <source>
        <dbReference type="ARBA" id="ARBA00022842"/>
    </source>
</evidence>
<evidence type="ECO:0000256" key="4">
    <source>
        <dbReference type="ARBA" id="ARBA00017575"/>
    </source>
</evidence>
<keyword evidence="10" id="KW-0067">ATP-binding</keyword>
<keyword evidence="9 16" id="KW-0418">Kinase</keyword>
<keyword evidence="5" id="KW-0444">Lipid biosynthesis</keyword>
<dbReference type="InterPro" id="IPR005218">
    <property type="entry name" value="Diacylglycerol/lipid_kinase"/>
</dbReference>
<dbReference type="GO" id="GO:0008654">
    <property type="term" value="P:phospholipid biosynthetic process"/>
    <property type="evidence" value="ECO:0007669"/>
    <property type="project" value="UniProtKB-KW"/>
</dbReference>
<feature type="domain" description="DAGKc" evidence="15">
    <location>
        <begin position="1"/>
        <end position="132"/>
    </location>
</feature>
<dbReference type="PANTHER" id="PTHR12358:SF106">
    <property type="entry name" value="LIPID KINASE YEGS"/>
    <property type="match status" value="1"/>
</dbReference>
<keyword evidence="7" id="KW-0479">Metal-binding</keyword>
<sequence>MKKRARIIYNPTSGRELFKKTLPDVLIKLEQAGYETSAHATTAAGDATVAARAAVHDKFDIIIAAGGDGTLNEVVNGIADLPDLPKIGVIPMGTVNDFGRALMIPKDIMEAVDVIIEGTTVPVDIGRMNSRYFINIAGGGKITSVSYEAPSKLKTVIGPLAYYIKGLEMLPEIKPTDVRIEYDGQVFTGEVMLFLIGLTNSVGGFEKLVPDASINDGYFTLLFLEKVNLAEFGHLLTLASRGEHLNHPKVHYIKAREIKVSSYEMMDLNVDGEYGGVLPAHFVNLASHLEIFSPLDDITRSNNIEKMKKIDNQYTVTDVE</sequence>
<dbReference type="SMART" id="SM00046">
    <property type="entry name" value="DAGKc"/>
    <property type="match status" value="1"/>
</dbReference>
<dbReference type="PROSITE" id="PS50146">
    <property type="entry name" value="DAGK"/>
    <property type="match status" value="1"/>
</dbReference>
<keyword evidence="6" id="KW-0808">Transferase</keyword>
<evidence type="ECO:0000256" key="12">
    <source>
        <dbReference type="ARBA" id="ARBA00023098"/>
    </source>
</evidence>
<keyword evidence="8" id="KW-0547">Nucleotide-binding</keyword>
<accession>A0A4R6BEY7</accession>
<dbReference type="Pfam" id="PF00781">
    <property type="entry name" value="DAGK_cat"/>
    <property type="match status" value="1"/>
</dbReference>
<dbReference type="PANTHER" id="PTHR12358">
    <property type="entry name" value="SPHINGOSINE KINASE"/>
    <property type="match status" value="1"/>
</dbReference>
<dbReference type="GO" id="GO:0005524">
    <property type="term" value="F:ATP binding"/>
    <property type="evidence" value="ECO:0007669"/>
    <property type="project" value="UniProtKB-KW"/>
</dbReference>
<name>A0A4R6BEY7_9STAP</name>
<protein>
    <recommendedName>
        <fullName evidence="4">Diacylglycerol kinase</fullName>
        <ecNumber evidence="3">2.7.1.107</ecNumber>
    </recommendedName>
</protein>
<evidence type="ECO:0000256" key="8">
    <source>
        <dbReference type="ARBA" id="ARBA00022741"/>
    </source>
</evidence>
<dbReference type="InterPro" id="IPR001206">
    <property type="entry name" value="Diacylglycerol_kinase_cat_dom"/>
</dbReference>
<organism evidence="16 17">
    <name type="scientific">Macrococcus brunensis</name>
    <dbReference type="NCBI Taxonomy" id="198483"/>
    <lineage>
        <taxon>Bacteria</taxon>
        <taxon>Bacillati</taxon>
        <taxon>Bacillota</taxon>
        <taxon>Bacilli</taxon>
        <taxon>Bacillales</taxon>
        <taxon>Staphylococcaceae</taxon>
        <taxon>Macrococcus</taxon>
    </lineage>
</organism>
<evidence type="ECO:0000259" key="15">
    <source>
        <dbReference type="PROSITE" id="PS50146"/>
    </source>
</evidence>
<evidence type="ECO:0000256" key="10">
    <source>
        <dbReference type="ARBA" id="ARBA00022840"/>
    </source>
</evidence>
<dbReference type="NCBIfam" id="NF009874">
    <property type="entry name" value="PRK13337.1"/>
    <property type="match status" value="1"/>
</dbReference>
<proteinExistence type="inferred from homology"/>
<dbReference type="EMBL" id="SCWA01000005">
    <property type="protein sequence ID" value="TDL98308.1"/>
    <property type="molecule type" value="Genomic_DNA"/>
</dbReference>
<evidence type="ECO:0000256" key="7">
    <source>
        <dbReference type="ARBA" id="ARBA00022723"/>
    </source>
</evidence>
<evidence type="ECO:0000313" key="17">
    <source>
        <dbReference type="Proteomes" id="UP000295310"/>
    </source>
</evidence>
<comment type="cofactor">
    <cofactor evidence="1">
        <name>Mg(2+)</name>
        <dbReference type="ChEBI" id="CHEBI:18420"/>
    </cofactor>
</comment>